<accession>A0A1X6PI34</accession>
<evidence type="ECO:0000256" key="8">
    <source>
        <dbReference type="ARBA" id="ARBA00023128"/>
    </source>
</evidence>
<evidence type="ECO:0000259" key="11">
    <source>
        <dbReference type="SMART" id="SM00967"/>
    </source>
</evidence>
<dbReference type="GO" id="GO:0005739">
    <property type="term" value="C:mitochondrion"/>
    <property type="evidence" value="ECO:0007669"/>
    <property type="project" value="UniProtKB-SubCell"/>
</dbReference>
<evidence type="ECO:0000256" key="7">
    <source>
        <dbReference type="ARBA" id="ARBA00022946"/>
    </source>
</evidence>
<dbReference type="InterPro" id="IPR013123">
    <property type="entry name" value="SpoU_subst-bd"/>
</dbReference>
<dbReference type="InterPro" id="IPR047261">
    <property type="entry name" value="MRM1_MeTrfase_dom"/>
</dbReference>
<dbReference type="PANTHER" id="PTHR46103">
    <property type="entry name" value="RRNA METHYLTRANSFERASE 1, MITOCHONDRIAL"/>
    <property type="match status" value="1"/>
</dbReference>
<feature type="compositionally biased region" description="Basic and acidic residues" evidence="10">
    <location>
        <begin position="430"/>
        <end position="446"/>
    </location>
</feature>
<evidence type="ECO:0000256" key="1">
    <source>
        <dbReference type="ARBA" id="ARBA00004173"/>
    </source>
</evidence>
<dbReference type="Gene3D" id="3.30.1330.30">
    <property type="match status" value="1"/>
</dbReference>
<feature type="compositionally biased region" description="Basic and acidic residues" evidence="10">
    <location>
        <begin position="304"/>
        <end position="313"/>
    </location>
</feature>
<dbReference type="InterPro" id="IPR001537">
    <property type="entry name" value="SpoU_MeTrfase"/>
</dbReference>
<evidence type="ECO:0000313" key="12">
    <source>
        <dbReference type="EMBL" id="OSX80333.1"/>
    </source>
</evidence>
<feature type="compositionally biased region" description="Low complexity" evidence="10">
    <location>
        <begin position="57"/>
        <end position="67"/>
    </location>
</feature>
<dbReference type="InterPro" id="IPR029064">
    <property type="entry name" value="Ribosomal_eL30-like_sf"/>
</dbReference>
<keyword evidence="4" id="KW-0489">Methyltransferase</keyword>
<dbReference type="SUPFAM" id="SSF55315">
    <property type="entry name" value="L30e-like"/>
    <property type="match status" value="1"/>
</dbReference>
<dbReference type="PANTHER" id="PTHR46103:SF1">
    <property type="entry name" value="RRNA METHYLTRANSFERASE 1, MITOCHONDRIAL"/>
    <property type="match status" value="1"/>
</dbReference>
<feature type="compositionally biased region" description="Gly residues" evidence="10">
    <location>
        <begin position="479"/>
        <end position="493"/>
    </location>
</feature>
<comment type="subcellular location">
    <subcellularLocation>
        <location evidence="1">Mitochondrion</location>
    </subcellularLocation>
</comment>
<feature type="compositionally biased region" description="Gly residues" evidence="10">
    <location>
        <begin position="314"/>
        <end position="374"/>
    </location>
</feature>
<keyword evidence="6" id="KW-0949">S-adenosyl-L-methionine</keyword>
<evidence type="ECO:0000256" key="10">
    <source>
        <dbReference type="SAM" id="MobiDB-lite"/>
    </source>
</evidence>
<proteinExistence type="inferred from homology"/>
<dbReference type="GO" id="GO:0003723">
    <property type="term" value="F:RNA binding"/>
    <property type="evidence" value="ECO:0007669"/>
    <property type="project" value="InterPro"/>
</dbReference>
<feature type="compositionally biased region" description="Basic residues" evidence="10">
    <location>
        <begin position="46"/>
        <end position="56"/>
    </location>
</feature>
<dbReference type="GO" id="GO:0016435">
    <property type="term" value="F:rRNA (guanine) methyltransferase activity"/>
    <property type="evidence" value="ECO:0007669"/>
    <property type="project" value="TreeGrafter"/>
</dbReference>
<dbReference type="EMBL" id="KV918777">
    <property type="protein sequence ID" value="OSX80333.1"/>
    <property type="molecule type" value="Genomic_DNA"/>
</dbReference>
<dbReference type="Pfam" id="PF00588">
    <property type="entry name" value="SpoU_methylase"/>
    <property type="match status" value="1"/>
</dbReference>
<comment type="similarity">
    <text evidence="2">Belongs to the class IV-like SAM-binding methyltransferase superfamily. RNA methyltransferase TrmH family.</text>
</comment>
<keyword evidence="3" id="KW-0698">rRNA processing</keyword>
<evidence type="ECO:0000256" key="4">
    <source>
        <dbReference type="ARBA" id="ARBA00022603"/>
    </source>
</evidence>
<feature type="region of interest" description="Disordered" evidence="10">
    <location>
        <begin position="550"/>
        <end position="578"/>
    </location>
</feature>
<feature type="compositionally biased region" description="Gly residues" evidence="10">
    <location>
        <begin position="447"/>
        <end position="459"/>
    </location>
</feature>
<dbReference type="Proteomes" id="UP000218209">
    <property type="component" value="Unassembled WGS sequence"/>
</dbReference>
<feature type="region of interest" description="Disordered" evidence="10">
    <location>
        <begin position="290"/>
        <end position="459"/>
    </location>
</feature>
<dbReference type="InterPro" id="IPR047182">
    <property type="entry name" value="MRM1"/>
</dbReference>
<keyword evidence="13" id="KW-1185">Reference proteome</keyword>
<organism evidence="12 13">
    <name type="scientific">Porphyra umbilicalis</name>
    <name type="common">Purple laver</name>
    <name type="synonym">Red alga</name>
    <dbReference type="NCBI Taxonomy" id="2786"/>
    <lineage>
        <taxon>Eukaryota</taxon>
        <taxon>Rhodophyta</taxon>
        <taxon>Bangiophyceae</taxon>
        <taxon>Bangiales</taxon>
        <taxon>Bangiaceae</taxon>
        <taxon>Porphyra</taxon>
    </lineage>
</organism>
<dbReference type="OrthoDB" id="270651at2759"/>
<evidence type="ECO:0000256" key="2">
    <source>
        <dbReference type="ARBA" id="ARBA00007228"/>
    </source>
</evidence>
<evidence type="ECO:0000256" key="6">
    <source>
        <dbReference type="ARBA" id="ARBA00022691"/>
    </source>
</evidence>
<evidence type="ECO:0000256" key="5">
    <source>
        <dbReference type="ARBA" id="ARBA00022679"/>
    </source>
</evidence>
<dbReference type="InterPro" id="IPR029026">
    <property type="entry name" value="tRNA_m1G_MTases_N"/>
</dbReference>
<keyword evidence="5" id="KW-0808">Transferase</keyword>
<evidence type="ECO:0000256" key="9">
    <source>
        <dbReference type="ARBA" id="ARBA00034881"/>
    </source>
</evidence>
<feature type="domain" description="RNA 2-O ribose methyltransferase substrate binding" evidence="11">
    <location>
        <begin position="523"/>
        <end position="629"/>
    </location>
</feature>
<keyword evidence="8" id="KW-0496">Mitochondrion</keyword>
<evidence type="ECO:0000313" key="13">
    <source>
        <dbReference type="Proteomes" id="UP000218209"/>
    </source>
</evidence>
<feature type="region of interest" description="Disordered" evidence="10">
    <location>
        <begin position="28"/>
        <end position="153"/>
    </location>
</feature>
<dbReference type="SUPFAM" id="SSF75217">
    <property type="entry name" value="alpha/beta knot"/>
    <property type="match status" value="1"/>
</dbReference>
<name>A0A1X6PI34_PORUM</name>
<gene>
    <name evidence="12" type="ORF">BU14_0055s0053</name>
</gene>
<reference evidence="12 13" key="1">
    <citation type="submission" date="2017-03" db="EMBL/GenBank/DDBJ databases">
        <title>WGS assembly of Porphyra umbilicalis.</title>
        <authorList>
            <person name="Brawley S.H."/>
            <person name="Blouin N.A."/>
            <person name="Ficko-Blean E."/>
            <person name="Wheeler G.L."/>
            <person name="Lohr M."/>
            <person name="Goodson H.V."/>
            <person name="Jenkins J.W."/>
            <person name="Blaby-Haas C.E."/>
            <person name="Helliwell K.E."/>
            <person name="Chan C."/>
            <person name="Marriage T."/>
            <person name="Bhattacharya D."/>
            <person name="Klein A.S."/>
            <person name="Badis Y."/>
            <person name="Brodie J."/>
            <person name="Cao Y."/>
            <person name="Collen J."/>
            <person name="Dittami S.M."/>
            <person name="Gachon C.M."/>
            <person name="Green B.R."/>
            <person name="Karpowicz S."/>
            <person name="Kim J.W."/>
            <person name="Kudahl U."/>
            <person name="Lin S."/>
            <person name="Michel G."/>
            <person name="Mittag M."/>
            <person name="Olson B.J."/>
            <person name="Pangilinan J."/>
            <person name="Peng Y."/>
            <person name="Qiu H."/>
            <person name="Shu S."/>
            <person name="Singer J.T."/>
            <person name="Smith A.G."/>
            <person name="Sprecher B.N."/>
            <person name="Wagner V."/>
            <person name="Wang W."/>
            <person name="Wang Z.-Y."/>
            <person name="Yan J."/>
            <person name="Yarish C."/>
            <person name="Zoeuner-Riek S."/>
            <person name="Zhuang Y."/>
            <person name="Zou Y."/>
            <person name="Lindquist E.A."/>
            <person name="Grimwood J."/>
            <person name="Barry K."/>
            <person name="Rokhsar D.S."/>
            <person name="Schmutz J."/>
            <person name="Stiller J.W."/>
            <person name="Grossman A.R."/>
            <person name="Prochnik S.E."/>
        </authorList>
    </citation>
    <scope>NUCLEOTIDE SEQUENCE [LARGE SCALE GENOMIC DNA]</scope>
    <source>
        <strain evidence="12">4086291</strain>
    </source>
</reference>
<protein>
    <recommendedName>
        <fullName evidence="9">rRNA methyltransferase 1, mitochondrial</fullName>
    </recommendedName>
</protein>
<keyword evidence="7" id="KW-0809">Transit peptide</keyword>
<dbReference type="SMART" id="SM00967">
    <property type="entry name" value="SpoU_sub_bind"/>
    <property type="match status" value="1"/>
</dbReference>
<feature type="region of interest" description="Disordered" evidence="10">
    <location>
        <begin position="479"/>
        <end position="498"/>
    </location>
</feature>
<dbReference type="InterPro" id="IPR029028">
    <property type="entry name" value="Alpha/beta_knot_MTases"/>
</dbReference>
<feature type="compositionally biased region" description="Gly residues" evidence="10">
    <location>
        <begin position="552"/>
        <end position="573"/>
    </location>
</feature>
<dbReference type="Pfam" id="PF08032">
    <property type="entry name" value="SpoU_sub_bind"/>
    <property type="match status" value="1"/>
</dbReference>
<dbReference type="CDD" id="cd18105">
    <property type="entry name" value="SpoU-like_MRM1"/>
    <property type="match status" value="1"/>
</dbReference>
<sequence length="871" mass="86949">MTGGRPVASPSTCDQAIYHSDTCNCLVETPQHHAPPPEPAYAQRPGRQRRRYRRGRVATAPATAARPSPYPRKRAGDGAPVPPPTALAAPPHVRSEGAMATPRAPSELAYAGASARSEKGGKKRNAPGTPGARSQPRMRSAGRAKNGDRPRFPPMYSHPFSRIKGIRQWAVDPDPVLTSITSAKVGKTAIWIGLFLHRGSHAVVAPRPPSRRWRRFSCTAAAVCLPPTPRGMARALLMAFVTLPPLAAGSGGGGGRHLLSSASTALRGRFVAAPATAAAAAAAARRSPASAAAARAPEGDAPWADDRSRDGGRGRGGARGGGGGGGGGYRSARPDGGGGGGGYRSVRPDGGGGGGGYRSARPDGGGGGGGGLGGAWRRWVGGPPRDGRERRSAGARRGGGGGAGARVPPPPFFDGIAAPAARGPLGEGGGDARRWEDPPRDWRERQGGGGGRARRGGGGGYEADAAALGGYADEWAPRGGGGRGGGGGGGRGGWASARGRPAADELVSEPTELQATLASGDDLLYGVAPVLAALRAGRRPRFEVLYVRGEEGGGGGGTGGGGGGGTGGGGTGAGVARKADGAEAGREIRRLARVRQVPVRAVAKGDLNVLCGSRPHQGFVLQAAPLEWIHVKALPPLVGRADELVAADAAIAAAAASVAADAPSAASLAVTPAGSAEERAADAPAAADAAVDAATLSDADADADADGDADADIPPPVWLALDEVTDPQNMGALLRSAYFLGATGVVACGRNSSALTATVSKASAGAMEALPLHSVASMPRLLGAARAGGWRVVGTALTPGAVAAAALPRDVPTVVVMGSEGHGLRPLVQGACDVLVRIGGRRERGGGGVYDVDSLNVSVAAGVVLHHLLGE</sequence>
<dbReference type="AlphaFoldDB" id="A0A1X6PI34"/>
<dbReference type="Gene3D" id="3.40.1280.10">
    <property type="match status" value="1"/>
</dbReference>
<evidence type="ECO:0000256" key="3">
    <source>
        <dbReference type="ARBA" id="ARBA00022552"/>
    </source>
</evidence>